<protein>
    <recommendedName>
        <fullName evidence="4">Histidine utilization repressor</fullName>
    </recommendedName>
</protein>
<dbReference type="GO" id="GO:0003700">
    <property type="term" value="F:DNA-binding transcription factor activity"/>
    <property type="evidence" value="ECO:0007669"/>
    <property type="project" value="UniProtKB-UniRule"/>
</dbReference>
<dbReference type="Gene3D" id="1.10.10.10">
    <property type="entry name" value="Winged helix-like DNA-binding domain superfamily/Winged helix DNA-binding domain"/>
    <property type="match status" value="1"/>
</dbReference>
<dbReference type="Gene3D" id="3.40.1410.10">
    <property type="entry name" value="Chorismate lyase-like"/>
    <property type="match status" value="1"/>
</dbReference>
<dbReference type="Pfam" id="PF07702">
    <property type="entry name" value="UTRA"/>
    <property type="match status" value="1"/>
</dbReference>
<keyword evidence="2" id="KW-0238">DNA-binding</keyword>
<dbReference type="FunFam" id="1.10.10.10:FF:000079">
    <property type="entry name" value="GntR family transcriptional regulator"/>
    <property type="match status" value="1"/>
</dbReference>
<dbReference type="InterPro" id="IPR028978">
    <property type="entry name" value="Chorismate_lyase_/UTRA_dom_sf"/>
</dbReference>
<reference evidence="6 7" key="1">
    <citation type="submission" date="2016-08" db="EMBL/GenBank/DDBJ databases">
        <title>Evolution of the type three secretion system and type three effector repertoires in Xanthomonas.</title>
        <authorList>
            <person name="Merda D."/>
            <person name="Briand M."/>
            <person name="Bosis E."/>
            <person name="Rousseau C."/>
            <person name="Portier P."/>
            <person name="Jacques M.-A."/>
            <person name="Fischer-Le Saux M."/>
        </authorList>
    </citation>
    <scope>NUCLEOTIDE SEQUENCE [LARGE SCALE GENOMIC DNA]</scope>
    <source>
        <strain evidence="6 7">CFBP 7645</strain>
    </source>
</reference>
<dbReference type="SUPFAM" id="SSF46785">
    <property type="entry name" value="Winged helix' DNA-binding domain"/>
    <property type="match status" value="1"/>
</dbReference>
<name>A0A2S7A917_9XANT</name>
<evidence type="ECO:0000256" key="2">
    <source>
        <dbReference type="ARBA" id="ARBA00023125"/>
    </source>
</evidence>
<dbReference type="InterPro" id="IPR011663">
    <property type="entry name" value="UTRA"/>
</dbReference>
<keyword evidence="3" id="KW-0804">Transcription</keyword>
<dbReference type="PRINTS" id="PR00035">
    <property type="entry name" value="HTHGNTR"/>
</dbReference>
<evidence type="ECO:0000256" key="4">
    <source>
        <dbReference type="NCBIfam" id="TIGR02018"/>
    </source>
</evidence>
<dbReference type="Pfam" id="PF00392">
    <property type="entry name" value="GntR"/>
    <property type="match status" value="1"/>
</dbReference>
<dbReference type="InterPro" id="IPR050679">
    <property type="entry name" value="Bact_HTH_transcr_reg"/>
</dbReference>
<accession>A0A2S7A917</accession>
<dbReference type="SMART" id="SM00866">
    <property type="entry name" value="UTRA"/>
    <property type="match status" value="1"/>
</dbReference>
<dbReference type="PANTHER" id="PTHR44846:SF16">
    <property type="entry name" value="TRANSCRIPTIONAL REGULATOR PHNF-RELATED"/>
    <property type="match status" value="1"/>
</dbReference>
<gene>
    <name evidence="6" type="primary">hutC</name>
    <name evidence="6" type="ORF">XarjCFBP7645_13595</name>
</gene>
<dbReference type="SUPFAM" id="SSF64288">
    <property type="entry name" value="Chorismate lyase-like"/>
    <property type="match status" value="1"/>
</dbReference>
<dbReference type="AlphaFoldDB" id="A0A2S7A917"/>
<dbReference type="EMBL" id="MIGY01000003">
    <property type="protein sequence ID" value="PPU05656.1"/>
    <property type="molecule type" value="Genomic_DNA"/>
</dbReference>
<evidence type="ECO:0000313" key="7">
    <source>
        <dbReference type="Proteomes" id="UP000239204"/>
    </source>
</evidence>
<dbReference type="SMART" id="SM00345">
    <property type="entry name" value="HTH_GNTR"/>
    <property type="match status" value="1"/>
</dbReference>
<dbReference type="PROSITE" id="PS50949">
    <property type="entry name" value="HTH_GNTR"/>
    <property type="match status" value="1"/>
</dbReference>
<dbReference type="Proteomes" id="UP000239204">
    <property type="component" value="Unassembled WGS sequence"/>
</dbReference>
<organism evidence="6 7">
    <name type="scientific">Xanthomonas arboricola</name>
    <dbReference type="NCBI Taxonomy" id="56448"/>
    <lineage>
        <taxon>Bacteria</taxon>
        <taxon>Pseudomonadati</taxon>
        <taxon>Pseudomonadota</taxon>
        <taxon>Gammaproteobacteria</taxon>
        <taxon>Lysobacterales</taxon>
        <taxon>Lysobacteraceae</taxon>
        <taxon>Xanthomonas</taxon>
    </lineage>
</organism>
<evidence type="ECO:0000313" key="6">
    <source>
        <dbReference type="EMBL" id="PPU05656.1"/>
    </source>
</evidence>
<evidence type="ECO:0000256" key="1">
    <source>
        <dbReference type="ARBA" id="ARBA00023015"/>
    </source>
</evidence>
<dbReference type="InterPro" id="IPR036388">
    <property type="entry name" value="WH-like_DNA-bd_sf"/>
</dbReference>
<dbReference type="GO" id="GO:0045892">
    <property type="term" value="P:negative regulation of DNA-templated transcription"/>
    <property type="evidence" value="ECO:0007669"/>
    <property type="project" value="UniProtKB-UniRule"/>
</dbReference>
<dbReference type="CDD" id="cd07377">
    <property type="entry name" value="WHTH_GntR"/>
    <property type="match status" value="1"/>
</dbReference>
<evidence type="ECO:0000259" key="5">
    <source>
        <dbReference type="PROSITE" id="PS50949"/>
    </source>
</evidence>
<dbReference type="InterPro" id="IPR010248">
    <property type="entry name" value="His_ut_repres"/>
</dbReference>
<sequence length="257" mass="28717">MRAQCGSDRRPVLTATPTAAPGTLHQRIRQDLERRIHSGDWPPGHRVPPEHELMAQYGCSRMTVNKVLGLLADAGMIERRRRTGSFVARPHPHLEQVALSIPDIEVEMTARGHLYRFSLLSRRLRNLRLRVPQERALGSSGKVLALESVHLADGRPFALEQRVIDTTTVPEALLQAFTDVAPGSWLLRNVPWTRAEHRISAVNADAAQAARLQVDDGAACLVIDRHTWRGDQPVTYVRQLFLGGSYDLVARFAPGMR</sequence>
<dbReference type="InterPro" id="IPR036390">
    <property type="entry name" value="WH_DNA-bd_sf"/>
</dbReference>
<comment type="caution">
    <text evidence="6">The sequence shown here is derived from an EMBL/GenBank/DDBJ whole genome shotgun (WGS) entry which is preliminary data.</text>
</comment>
<dbReference type="GO" id="GO:0003677">
    <property type="term" value="F:DNA binding"/>
    <property type="evidence" value="ECO:0007669"/>
    <property type="project" value="UniProtKB-UniRule"/>
</dbReference>
<proteinExistence type="predicted"/>
<dbReference type="InterPro" id="IPR000524">
    <property type="entry name" value="Tscrpt_reg_HTH_GntR"/>
</dbReference>
<keyword evidence="1" id="KW-0805">Transcription regulation</keyword>
<dbReference type="GO" id="GO:0006547">
    <property type="term" value="P:L-histidine metabolic process"/>
    <property type="evidence" value="ECO:0007669"/>
    <property type="project" value="UniProtKB-UniRule"/>
</dbReference>
<dbReference type="NCBIfam" id="TIGR02018">
    <property type="entry name" value="his_ut_repres"/>
    <property type="match status" value="1"/>
</dbReference>
<dbReference type="PANTHER" id="PTHR44846">
    <property type="entry name" value="MANNOSYL-D-GLYCERATE TRANSPORT/METABOLISM SYSTEM REPRESSOR MNGR-RELATED"/>
    <property type="match status" value="1"/>
</dbReference>
<feature type="domain" description="HTH gntR-type" evidence="5">
    <location>
        <begin position="22"/>
        <end position="90"/>
    </location>
</feature>
<evidence type="ECO:0000256" key="3">
    <source>
        <dbReference type="ARBA" id="ARBA00023163"/>
    </source>
</evidence>